<comment type="caution">
    <text evidence="1">The sequence shown here is derived from an EMBL/GenBank/DDBJ whole genome shotgun (WGS) entry which is preliminary data.</text>
</comment>
<dbReference type="AlphaFoldDB" id="A0A4R1I224"/>
<name>A0A4R1I224_ANCAQ</name>
<sequence>MTTFELTFELLRTPSNYCFAHTPHTPLSVRSAHTGFEPRANFGTLGVER</sequence>
<evidence type="ECO:0000313" key="2">
    <source>
        <dbReference type="Proteomes" id="UP000295030"/>
    </source>
</evidence>
<gene>
    <name evidence="1" type="ORF">EV667_1987</name>
</gene>
<evidence type="ECO:0000313" key="1">
    <source>
        <dbReference type="EMBL" id="TCK27991.1"/>
    </source>
</evidence>
<organism evidence="1 2">
    <name type="scientific">Ancylobacter aquaticus</name>
    <dbReference type="NCBI Taxonomy" id="100"/>
    <lineage>
        <taxon>Bacteria</taxon>
        <taxon>Pseudomonadati</taxon>
        <taxon>Pseudomonadota</taxon>
        <taxon>Alphaproteobacteria</taxon>
        <taxon>Hyphomicrobiales</taxon>
        <taxon>Xanthobacteraceae</taxon>
        <taxon>Ancylobacter</taxon>
    </lineage>
</organism>
<dbReference type="Proteomes" id="UP000295030">
    <property type="component" value="Unassembled WGS sequence"/>
</dbReference>
<accession>A0A4R1I224</accession>
<reference evidence="1 2" key="1">
    <citation type="submission" date="2019-03" db="EMBL/GenBank/DDBJ databases">
        <title>Genomic Encyclopedia of Type Strains, Phase IV (KMG-IV): sequencing the most valuable type-strain genomes for metagenomic binning, comparative biology and taxonomic classification.</title>
        <authorList>
            <person name="Goeker M."/>
        </authorList>
    </citation>
    <scope>NUCLEOTIDE SEQUENCE [LARGE SCALE GENOMIC DNA]</scope>
    <source>
        <strain evidence="1 2">DSM 101</strain>
    </source>
</reference>
<keyword evidence="2" id="KW-1185">Reference proteome</keyword>
<protein>
    <submittedName>
        <fullName evidence="1">Uncharacterized protein</fullName>
    </submittedName>
</protein>
<dbReference type="EMBL" id="SMFY01000002">
    <property type="protein sequence ID" value="TCK27991.1"/>
    <property type="molecule type" value="Genomic_DNA"/>
</dbReference>
<proteinExistence type="predicted"/>